<protein>
    <recommendedName>
        <fullName evidence="3">HNH endonuclease</fullName>
    </recommendedName>
</protein>
<gene>
    <name evidence="1" type="ORF">QIS99_28085</name>
</gene>
<comment type="caution">
    <text evidence="1">The sequence shown here is derived from an EMBL/GenBank/DDBJ whole genome shotgun (WGS) entry which is preliminary data.</text>
</comment>
<proteinExistence type="predicted"/>
<accession>A0ABT6S028</accession>
<dbReference type="Proteomes" id="UP001224661">
    <property type="component" value="Unassembled WGS sequence"/>
</dbReference>
<dbReference type="EMBL" id="JASCIR010000037">
    <property type="protein sequence ID" value="MDI3390022.1"/>
    <property type="molecule type" value="Genomic_DNA"/>
</dbReference>
<sequence length="94" mass="10408">MSQREAHEAIHAALQQLVDTDGEERYAADGFTRAPVAVLLHFDHCHVHGWIRAGRLCLACSNRMSRTAGMGRSADAVRVRVGLGSEPPRWWSIS</sequence>
<organism evidence="1 2">
    <name type="scientific">Streptomyces solicavernae</name>
    <dbReference type="NCBI Taxonomy" id="3043614"/>
    <lineage>
        <taxon>Bacteria</taxon>
        <taxon>Bacillati</taxon>
        <taxon>Actinomycetota</taxon>
        <taxon>Actinomycetes</taxon>
        <taxon>Kitasatosporales</taxon>
        <taxon>Streptomycetaceae</taxon>
        <taxon>Streptomyces</taxon>
    </lineage>
</organism>
<evidence type="ECO:0008006" key="3">
    <source>
        <dbReference type="Google" id="ProtNLM"/>
    </source>
</evidence>
<evidence type="ECO:0000313" key="1">
    <source>
        <dbReference type="EMBL" id="MDI3390022.1"/>
    </source>
</evidence>
<keyword evidence="2" id="KW-1185">Reference proteome</keyword>
<reference evidence="1 2" key="1">
    <citation type="submission" date="2023-05" db="EMBL/GenBank/DDBJ databases">
        <title>Draft genome sequence of Streptomyces sp. B-S-A8 isolated from a cave soil in Thailand.</title>
        <authorList>
            <person name="Chamroensaksri N."/>
            <person name="Muangham S."/>
        </authorList>
    </citation>
    <scope>NUCLEOTIDE SEQUENCE [LARGE SCALE GENOMIC DNA]</scope>
    <source>
        <strain evidence="1 2">B-S-A8</strain>
    </source>
</reference>
<evidence type="ECO:0000313" key="2">
    <source>
        <dbReference type="Proteomes" id="UP001224661"/>
    </source>
</evidence>
<name>A0ABT6S028_9ACTN</name>
<dbReference type="RefSeq" id="WP_282516501.1">
    <property type="nucleotide sequence ID" value="NZ_JASCIR010000037.1"/>
</dbReference>